<dbReference type="InterPro" id="IPR037257">
    <property type="entry name" value="T2SS_E_N_sf"/>
</dbReference>
<organism evidence="7 8">
    <name type="scientific">Halomonas cibimaris</name>
    <dbReference type="NCBI Taxonomy" id="657012"/>
    <lineage>
        <taxon>Bacteria</taxon>
        <taxon>Pseudomonadati</taxon>
        <taxon>Pseudomonadota</taxon>
        <taxon>Gammaproteobacteria</taxon>
        <taxon>Oceanospirillales</taxon>
        <taxon>Halomonadaceae</taxon>
        <taxon>Halomonas</taxon>
    </lineage>
</organism>
<keyword evidence="8" id="KW-1185">Reference proteome</keyword>
<gene>
    <name evidence="7" type="primary">pilB</name>
    <name evidence="7" type="ORF">GCM10022228_03110</name>
</gene>
<accession>A0ABP7L982</accession>
<name>A0ABP7L982_9GAMM</name>
<sequence>MSHTSFTSTLSQATARGGLRGIAERLVAHQLLTSEQANAAEAGAVSRDVELLRYVVDENMVDPADAAVAAGWEYGLPVVALEAINVNALPPAGDYPVRVLRNLGVLPLSRRGHRLTVAVPYPSTLTRLGDLQFATGLSIEGVLAPVDQLAGSLNAYLAQNERSMLESMDSINDAITSIEAVGEDDDALSFDDEGGEDTADDAPIIKFVNKILLDAIQDGASDIHFEPYETLYRVRFRVDGVLVEVARPPFSMRHRIAARLKVMARLDISERRLPQDGTIKLRLSRTRSLDFRVNSLPTVYGEKLVLRLLDPSAAQIGIDRLGFNEAQRRHYEHALAQPQGMVLVTGPTGSGKTVSLYTGMNILNQTERNICTAEDPVEIKMPGINQVNVMPRIGLDFATALRAFLRQDPDVVMVGEIRDLETAEIAVKASQTGHLVLSTLHTNSAAETLTRLSNMGITPFNIASAVSLIIAQRLARTLCPHCKVAADIPPEALRQEGLNDDDIAGATLYQPAGCRKCTHGYKGRVGIYEVVPISEAMRGLIMRDANALEIDRLAREEGYPSLRHSGLLKVLEGVTSLEEINRVTQE</sequence>
<comment type="subcellular location">
    <subcellularLocation>
        <location evidence="1">Cytoplasm</location>
    </subcellularLocation>
</comment>
<dbReference type="Gene3D" id="3.30.450.90">
    <property type="match status" value="1"/>
</dbReference>
<evidence type="ECO:0000256" key="3">
    <source>
        <dbReference type="ARBA" id="ARBA00022490"/>
    </source>
</evidence>
<proteinExistence type="inferred from homology"/>
<dbReference type="RefSeq" id="WP_344701627.1">
    <property type="nucleotide sequence ID" value="NZ_BAAAZT010000013.1"/>
</dbReference>
<dbReference type="SUPFAM" id="SSF52540">
    <property type="entry name" value="P-loop containing nucleoside triphosphate hydrolases"/>
    <property type="match status" value="1"/>
</dbReference>
<dbReference type="Proteomes" id="UP001500133">
    <property type="component" value="Unassembled WGS sequence"/>
</dbReference>
<protein>
    <submittedName>
        <fullName evidence="7">Type IV-A pilus assembly ATPase PilB</fullName>
    </submittedName>
</protein>
<comment type="caution">
    <text evidence="7">The sequence shown here is derived from an EMBL/GenBank/DDBJ whole genome shotgun (WGS) entry which is preliminary data.</text>
</comment>
<feature type="domain" description="Bacterial type II secretion system protein E" evidence="6">
    <location>
        <begin position="405"/>
        <end position="419"/>
    </location>
</feature>
<dbReference type="PANTHER" id="PTHR30258:SF1">
    <property type="entry name" value="PROTEIN TRANSPORT PROTEIN HOFB HOMOLOG"/>
    <property type="match status" value="1"/>
</dbReference>
<dbReference type="SUPFAM" id="SSF160246">
    <property type="entry name" value="EspE N-terminal domain-like"/>
    <property type="match status" value="1"/>
</dbReference>
<comment type="similarity">
    <text evidence="2">Belongs to the GSP E family.</text>
</comment>
<dbReference type="InterPro" id="IPR001482">
    <property type="entry name" value="T2SS/T4SS_dom"/>
</dbReference>
<dbReference type="CDD" id="cd01129">
    <property type="entry name" value="PulE-GspE-like"/>
    <property type="match status" value="1"/>
</dbReference>
<evidence type="ECO:0000256" key="4">
    <source>
        <dbReference type="ARBA" id="ARBA00022741"/>
    </source>
</evidence>
<dbReference type="Gene3D" id="3.40.50.300">
    <property type="entry name" value="P-loop containing nucleotide triphosphate hydrolases"/>
    <property type="match status" value="1"/>
</dbReference>
<dbReference type="InterPro" id="IPR013374">
    <property type="entry name" value="ATPase_typ4_pilus-assembl_PilB"/>
</dbReference>
<keyword evidence="5" id="KW-0067">ATP-binding</keyword>
<evidence type="ECO:0000256" key="5">
    <source>
        <dbReference type="ARBA" id="ARBA00022840"/>
    </source>
</evidence>
<reference evidence="8" key="1">
    <citation type="journal article" date="2019" name="Int. J. Syst. Evol. Microbiol.">
        <title>The Global Catalogue of Microorganisms (GCM) 10K type strain sequencing project: providing services to taxonomists for standard genome sequencing and annotation.</title>
        <authorList>
            <consortium name="The Broad Institute Genomics Platform"/>
            <consortium name="The Broad Institute Genome Sequencing Center for Infectious Disease"/>
            <person name="Wu L."/>
            <person name="Ma J."/>
        </authorList>
    </citation>
    <scope>NUCLEOTIDE SEQUENCE [LARGE SCALE GENOMIC DNA]</scope>
    <source>
        <strain evidence="8">JCM 16914</strain>
    </source>
</reference>
<dbReference type="NCBIfam" id="TIGR02538">
    <property type="entry name" value="type_IV_pilB"/>
    <property type="match status" value="1"/>
</dbReference>
<dbReference type="Pfam" id="PF05157">
    <property type="entry name" value="MshEN"/>
    <property type="match status" value="1"/>
</dbReference>
<evidence type="ECO:0000256" key="1">
    <source>
        <dbReference type="ARBA" id="ARBA00004496"/>
    </source>
</evidence>
<evidence type="ECO:0000259" key="6">
    <source>
        <dbReference type="PROSITE" id="PS00662"/>
    </source>
</evidence>
<dbReference type="InterPro" id="IPR027417">
    <property type="entry name" value="P-loop_NTPase"/>
</dbReference>
<evidence type="ECO:0000313" key="8">
    <source>
        <dbReference type="Proteomes" id="UP001500133"/>
    </source>
</evidence>
<dbReference type="Gene3D" id="3.30.300.160">
    <property type="entry name" value="Type II secretion system, protein E, N-terminal domain"/>
    <property type="match status" value="1"/>
</dbReference>
<evidence type="ECO:0000313" key="7">
    <source>
        <dbReference type="EMBL" id="GAA3895436.1"/>
    </source>
</evidence>
<dbReference type="Pfam" id="PF00437">
    <property type="entry name" value="T2SSE"/>
    <property type="match status" value="1"/>
</dbReference>
<keyword evidence="3" id="KW-0963">Cytoplasm</keyword>
<evidence type="ECO:0000256" key="2">
    <source>
        <dbReference type="ARBA" id="ARBA00006611"/>
    </source>
</evidence>
<dbReference type="PANTHER" id="PTHR30258">
    <property type="entry name" value="TYPE II SECRETION SYSTEM PROTEIN GSPE-RELATED"/>
    <property type="match status" value="1"/>
</dbReference>
<dbReference type="InterPro" id="IPR007831">
    <property type="entry name" value="T2SS_GspE_N"/>
</dbReference>
<dbReference type="PROSITE" id="PS00662">
    <property type="entry name" value="T2SP_E"/>
    <property type="match status" value="1"/>
</dbReference>
<dbReference type="EMBL" id="BAAAZT010000013">
    <property type="protein sequence ID" value="GAA3895436.1"/>
    <property type="molecule type" value="Genomic_DNA"/>
</dbReference>
<keyword evidence="4" id="KW-0547">Nucleotide-binding</keyword>